<dbReference type="Proteomes" id="UP000499080">
    <property type="component" value="Unassembled WGS sequence"/>
</dbReference>
<reference evidence="2 3" key="1">
    <citation type="journal article" date="2019" name="Sci. Rep.">
        <title>Orb-weaving spider Araneus ventricosus genome elucidates the spidroin gene catalogue.</title>
        <authorList>
            <person name="Kono N."/>
            <person name="Nakamura H."/>
            <person name="Ohtoshi R."/>
            <person name="Moran D.A.P."/>
            <person name="Shinohara A."/>
            <person name="Yoshida Y."/>
            <person name="Fujiwara M."/>
            <person name="Mori M."/>
            <person name="Tomita M."/>
            <person name="Arakawa K."/>
        </authorList>
    </citation>
    <scope>NUCLEOTIDE SEQUENCE [LARGE SCALE GENOMIC DNA]</scope>
</reference>
<name>A0A4Y2J7W5_ARAVE</name>
<feature type="region of interest" description="Disordered" evidence="1">
    <location>
        <begin position="1"/>
        <end position="22"/>
    </location>
</feature>
<evidence type="ECO:0000313" key="3">
    <source>
        <dbReference type="Proteomes" id="UP000499080"/>
    </source>
</evidence>
<evidence type="ECO:0000313" key="2">
    <source>
        <dbReference type="EMBL" id="GBM85306.1"/>
    </source>
</evidence>
<evidence type="ECO:0000256" key="1">
    <source>
        <dbReference type="SAM" id="MobiDB-lite"/>
    </source>
</evidence>
<dbReference type="AlphaFoldDB" id="A0A4Y2J7W5"/>
<sequence length="63" mass="7040">MVKFTDEKLPDKQAGSPSLGGYINGGVTLRAQSDDWPSHEQLVMWAIMRGPQCPVKSLRRHSM</sequence>
<accession>A0A4Y2J7W5</accession>
<proteinExistence type="predicted"/>
<gene>
    <name evidence="2" type="ORF">AVEN_199921_1</name>
</gene>
<feature type="compositionally biased region" description="Basic and acidic residues" evidence="1">
    <location>
        <begin position="1"/>
        <end position="11"/>
    </location>
</feature>
<dbReference type="EMBL" id="BGPR01188842">
    <property type="protein sequence ID" value="GBM85306.1"/>
    <property type="molecule type" value="Genomic_DNA"/>
</dbReference>
<keyword evidence="3" id="KW-1185">Reference proteome</keyword>
<feature type="non-terminal residue" evidence="2">
    <location>
        <position position="1"/>
    </location>
</feature>
<protein>
    <submittedName>
        <fullName evidence="2">Uncharacterized protein</fullName>
    </submittedName>
</protein>
<organism evidence="2 3">
    <name type="scientific">Araneus ventricosus</name>
    <name type="common">Orbweaver spider</name>
    <name type="synonym">Epeira ventricosa</name>
    <dbReference type="NCBI Taxonomy" id="182803"/>
    <lineage>
        <taxon>Eukaryota</taxon>
        <taxon>Metazoa</taxon>
        <taxon>Ecdysozoa</taxon>
        <taxon>Arthropoda</taxon>
        <taxon>Chelicerata</taxon>
        <taxon>Arachnida</taxon>
        <taxon>Araneae</taxon>
        <taxon>Araneomorphae</taxon>
        <taxon>Entelegynae</taxon>
        <taxon>Araneoidea</taxon>
        <taxon>Araneidae</taxon>
        <taxon>Araneus</taxon>
    </lineage>
</organism>
<comment type="caution">
    <text evidence="2">The sequence shown here is derived from an EMBL/GenBank/DDBJ whole genome shotgun (WGS) entry which is preliminary data.</text>
</comment>